<dbReference type="Proteomes" id="UP001597135">
    <property type="component" value="Unassembled WGS sequence"/>
</dbReference>
<feature type="coiled-coil region" evidence="1">
    <location>
        <begin position="369"/>
        <end position="396"/>
    </location>
</feature>
<proteinExistence type="predicted"/>
<comment type="caution">
    <text evidence="2">The sequence shown here is derived from an EMBL/GenBank/DDBJ whole genome shotgun (WGS) entry which is preliminary data.</text>
</comment>
<evidence type="ECO:0000313" key="3">
    <source>
        <dbReference type="Proteomes" id="UP001597135"/>
    </source>
</evidence>
<gene>
    <name evidence="2" type="ORF">ACFQ4E_11015</name>
</gene>
<dbReference type="RefSeq" id="WP_386803484.1">
    <property type="nucleotide sequence ID" value="NZ_JBHTMU010000017.1"/>
</dbReference>
<organism evidence="2 3">
    <name type="scientific">Litorisediminicola beolgyonensis</name>
    <dbReference type="NCBI Taxonomy" id="1173614"/>
    <lineage>
        <taxon>Bacteria</taxon>
        <taxon>Pseudomonadati</taxon>
        <taxon>Pseudomonadota</taxon>
        <taxon>Alphaproteobacteria</taxon>
        <taxon>Rhodobacterales</taxon>
        <taxon>Paracoccaceae</taxon>
        <taxon>Litorisediminicola</taxon>
    </lineage>
</organism>
<sequence>MEGFQFAHIETYSAKGRSASSPDQFFGKRKNGQKAWTAQEIVDELERLEHASQHVIPGRPGPEIIPGDVDNFVDLRTAQKRAAAVKTTVSYAQPDGSVVLRERKIRSDTASIYASVVSLPVRTEEALSDPVVRARAVKVLRKAIKHDRDRIEKAGGRFMMAVTHWDEEFLHVHIMALDPVRGSVKHLHPGHAAKGRVSMEAEGRKLSKDQVNKLGNIAYCEAMRGWQDDFYAAVFKDAGLLRYGPRRERLSTPGYKRAKESARLRALDEQRRAELENAEARIIDELERAKAVTATAEQKAEAIDAGTAAVLDETIAYRPATSAKPEGLKFGRNAPSDPNDRNQLARRIQPAFDVVVKFAKKLASVNQIKTSADRRLAVAESMLEKARANLEQVEDREIAVDRSEALINWRSRALAKVVSSMRGWVPKPVQFVVDALERGEDPVAEKTAEAFPGAWSIPKNADRNALQRELDDMTNASLSNCFSATQEAYLLTDGDSDGALQGTFATGVRILIHEAKQRGLDLETGRHDPAKALSKDRAHLHTDTPPKPIRVKRKVRVRQLVR</sequence>
<protein>
    <submittedName>
        <fullName evidence="2">Uncharacterized protein</fullName>
    </submittedName>
</protein>
<keyword evidence="3" id="KW-1185">Reference proteome</keyword>
<evidence type="ECO:0000313" key="2">
    <source>
        <dbReference type="EMBL" id="MFD1342952.1"/>
    </source>
</evidence>
<accession>A0ABW3ZJB2</accession>
<dbReference type="EMBL" id="JBHTMU010000017">
    <property type="protein sequence ID" value="MFD1342952.1"/>
    <property type="molecule type" value="Genomic_DNA"/>
</dbReference>
<name>A0ABW3ZJB2_9RHOB</name>
<keyword evidence="1" id="KW-0175">Coiled coil</keyword>
<evidence type="ECO:0000256" key="1">
    <source>
        <dbReference type="SAM" id="Coils"/>
    </source>
</evidence>
<reference evidence="3" key="1">
    <citation type="journal article" date="2019" name="Int. J. Syst. Evol. Microbiol.">
        <title>The Global Catalogue of Microorganisms (GCM) 10K type strain sequencing project: providing services to taxonomists for standard genome sequencing and annotation.</title>
        <authorList>
            <consortium name="The Broad Institute Genomics Platform"/>
            <consortium name="The Broad Institute Genome Sequencing Center for Infectious Disease"/>
            <person name="Wu L."/>
            <person name="Ma J."/>
        </authorList>
    </citation>
    <scope>NUCLEOTIDE SEQUENCE [LARGE SCALE GENOMIC DNA]</scope>
    <source>
        <strain evidence="3">CCUG 62953</strain>
    </source>
</reference>